<organism evidence="2 3">
    <name type="scientific">Empedobacter falsenii</name>
    <dbReference type="NCBI Taxonomy" id="343874"/>
    <lineage>
        <taxon>Bacteria</taxon>
        <taxon>Pseudomonadati</taxon>
        <taxon>Bacteroidota</taxon>
        <taxon>Flavobacteriia</taxon>
        <taxon>Flavobacteriales</taxon>
        <taxon>Weeksellaceae</taxon>
        <taxon>Empedobacter</taxon>
    </lineage>
</organism>
<dbReference type="InterPro" id="IPR015002">
    <property type="entry name" value="T6SS_Tdi1_C"/>
</dbReference>
<dbReference type="KEGG" id="efal:FH779_04135"/>
<dbReference type="RefSeq" id="WP_180906171.1">
    <property type="nucleotide sequence ID" value="NZ_CP040908.1"/>
</dbReference>
<evidence type="ECO:0000313" key="2">
    <source>
        <dbReference type="EMBL" id="QLL57321.1"/>
    </source>
</evidence>
<gene>
    <name evidence="2" type="ORF">FH779_04135</name>
</gene>
<dbReference type="EMBL" id="CP040908">
    <property type="protein sequence ID" value="QLL57321.1"/>
    <property type="molecule type" value="Genomic_DNA"/>
</dbReference>
<evidence type="ECO:0000313" key="3">
    <source>
        <dbReference type="Proteomes" id="UP000510643"/>
    </source>
</evidence>
<proteinExistence type="predicted"/>
<protein>
    <submittedName>
        <fullName evidence="2">DUF1851 domain-containing protein</fullName>
    </submittedName>
</protein>
<evidence type="ECO:0000259" key="1">
    <source>
        <dbReference type="Pfam" id="PF08906"/>
    </source>
</evidence>
<keyword evidence="3" id="KW-1185">Reference proteome</keyword>
<dbReference type="Pfam" id="PF08906">
    <property type="entry name" value="T6SS_Tdi1_C"/>
    <property type="match status" value="1"/>
</dbReference>
<dbReference type="GeneID" id="78400630"/>
<sequence length="144" mass="16739">MLTTINENWKWKGVNAIKIIDQNDFGNIIFQNIDNSIWRICPEELECIKIAINLEDFNSLKLDNDFIIDWNFEHLVNKCKEEIGNLELNEKYYLIIPAILGGKYETSNISKINFEELISISADLAFQVNNLANGQRIIFKTLNK</sequence>
<name>A0A7H9DRF8_9FLAO</name>
<feature type="domain" description="T6SS immunity protein Tdi1 C-terminal" evidence="1">
    <location>
        <begin position="53"/>
        <end position="124"/>
    </location>
</feature>
<reference evidence="2 3" key="1">
    <citation type="submission" date="2019-06" db="EMBL/GenBank/DDBJ databases">
        <title>Emergence of pandrug resistant Empedobacter falsenii in China.</title>
        <authorList>
            <person name="Dong N."/>
            <person name="Chen S."/>
            <person name="Zhang R."/>
        </authorList>
    </citation>
    <scope>NUCLEOTIDE SEQUENCE [LARGE SCALE GENOMIC DNA]</scope>
    <source>
        <strain evidence="2 3">1681-1</strain>
    </source>
</reference>
<dbReference type="Proteomes" id="UP000510643">
    <property type="component" value="Chromosome"/>
</dbReference>
<dbReference type="AlphaFoldDB" id="A0A7H9DRF8"/>
<accession>A0A7H9DRF8</accession>